<dbReference type="EMBL" id="JAEEGA010000009">
    <property type="protein sequence ID" value="MBP1042267.1"/>
    <property type="molecule type" value="Genomic_DNA"/>
</dbReference>
<evidence type="ECO:0000259" key="2">
    <source>
        <dbReference type="PROSITE" id="PS51372"/>
    </source>
</evidence>
<dbReference type="PANTHER" id="PTHR30185">
    <property type="entry name" value="CRYPTIC BETA-GLUCOSIDE BGL OPERON ANTITERMINATOR"/>
    <property type="match status" value="1"/>
</dbReference>
<dbReference type="InterPro" id="IPR004341">
    <property type="entry name" value="CAT_RNA-bd_dom"/>
</dbReference>
<dbReference type="SMART" id="SM01061">
    <property type="entry name" value="CAT_RBD"/>
    <property type="match status" value="1"/>
</dbReference>
<dbReference type="Pfam" id="PF03123">
    <property type="entry name" value="CAT_RBD"/>
    <property type="match status" value="1"/>
</dbReference>
<comment type="caution">
    <text evidence="3">The sequence shown here is derived from an EMBL/GenBank/DDBJ whole genome shotgun (WGS) entry which is preliminary data.</text>
</comment>
<dbReference type="Pfam" id="PF00874">
    <property type="entry name" value="PRD"/>
    <property type="match status" value="2"/>
</dbReference>
<feature type="domain" description="PRD" evidence="2">
    <location>
        <begin position="173"/>
        <end position="280"/>
    </location>
</feature>
<dbReference type="SUPFAM" id="SSF50151">
    <property type="entry name" value="SacY-like RNA-binding domain"/>
    <property type="match status" value="1"/>
</dbReference>
<dbReference type="AlphaFoldDB" id="A0A940SSR4"/>
<protein>
    <submittedName>
        <fullName evidence="3">PRD domain-containing protein</fullName>
    </submittedName>
</protein>
<dbReference type="Proteomes" id="UP000674938">
    <property type="component" value="Unassembled WGS sequence"/>
</dbReference>
<dbReference type="InterPro" id="IPR036650">
    <property type="entry name" value="CAT_RNA-bd_dom_sf"/>
</dbReference>
<dbReference type="Gene3D" id="1.10.1790.10">
    <property type="entry name" value="PRD domain"/>
    <property type="match status" value="2"/>
</dbReference>
<dbReference type="Gene3D" id="2.30.24.10">
    <property type="entry name" value="CAT RNA-binding domain"/>
    <property type="match status" value="1"/>
</dbReference>
<dbReference type="SUPFAM" id="SSF63520">
    <property type="entry name" value="PTS-regulatory domain, PRD"/>
    <property type="match status" value="2"/>
</dbReference>
<evidence type="ECO:0000313" key="4">
    <source>
        <dbReference type="Proteomes" id="UP000674938"/>
    </source>
</evidence>
<name>A0A940SSR4_9ENTE</name>
<gene>
    <name evidence="3" type="ORF">I6N95_14705</name>
</gene>
<dbReference type="InterPro" id="IPR036634">
    <property type="entry name" value="PRD_sf"/>
</dbReference>
<dbReference type="InterPro" id="IPR050661">
    <property type="entry name" value="BglG_antiterminators"/>
</dbReference>
<sequence>MYVKKRLNNNVVQVTDHQGNNLIVMGNGIGYLAYPGDRVKDSKIERTYVLKDDGESDIKKIAMMIDSVPLSVVYTCETILREAERHLEQAFSLSLLFSLADHVDSAIQRVAQGMAIVNPLHWDIKELYPEETAVGRRALEIIEQEQNVKLNKEEATAIALHFLAQQQSMQSIEQAQNFTEIISKMIAIIQYHFQVEIDQSSVNFSRFITHVQYFLIRQVKGQSSGFDDDHLMRLIIQSYQEEFTCSEKIMVYLKEIKQMEPTIGEQVYLTLHIRRLISSD</sequence>
<keyword evidence="4" id="KW-1185">Reference proteome</keyword>
<evidence type="ECO:0000256" key="1">
    <source>
        <dbReference type="ARBA" id="ARBA00022737"/>
    </source>
</evidence>
<proteinExistence type="predicted"/>
<dbReference type="PANTHER" id="PTHR30185:SF15">
    <property type="entry name" value="CRYPTIC BETA-GLUCOSIDE BGL OPERON ANTITERMINATOR"/>
    <property type="match status" value="1"/>
</dbReference>
<dbReference type="GO" id="GO:0006355">
    <property type="term" value="P:regulation of DNA-templated transcription"/>
    <property type="evidence" value="ECO:0007669"/>
    <property type="project" value="InterPro"/>
</dbReference>
<evidence type="ECO:0000313" key="3">
    <source>
        <dbReference type="EMBL" id="MBP1042267.1"/>
    </source>
</evidence>
<dbReference type="GO" id="GO:0003723">
    <property type="term" value="F:RNA binding"/>
    <property type="evidence" value="ECO:0007669"/>
    <property type="project" value="InterPro"/>
</dbReference>
<dbReference type="InterPro" id="IPR011608">
    <property type="entry name" value="PRD"/>
</dbReference>
<accession>A0A940SSR4</accession>
<dbReference type="RefSeq" id="WP_209529279.1">
    <property type="nucleotide sequence ID" value="NZ_JAEEGA010000009.1"/>
</dbReference>
<keyword evidence="1" id="KW-0677">Repeat</keyword>
<feature type="domain" description="PRD" evidence="2">
    <location>
        <begin position="67"/>
        <end position="172"/>
    </location>
</feature>
<dbReference type="PROSITE" id="PS51372">
    <property type="entry name" value="PRD_2"/>
    <property type="match status" value="2"/>
</dbReference>
<organism evidence="3 4">
    <name type="scientific">Vagococcus allomyrinae</name>
    <dbReference type="NCBI Taxonomy" id="2794353"/>
    <lineage>
        <taxon>Bacteria</taxon>
        <taxon>Bacillati</taxon>
        <taxon>Bacillota</taxon>
        <taxon>Bacilli</taxon>
        <taxon>Lactobacillales</taxon>
        <taxon>Enterococcaceae</taxon>
        <taxon>Vagococcus</taxon>
    </lineage>
</organism>
<reference evidence="3" key="1">
    <citation type="submission" date="2020-12" db="EMBL/GenBank/DDBJ databases">
        <title>Vagococcus allomyrinae sp. nov. and Enterococcus lavae sp. nov., isolated from the larvae of Allomyrina dichotoma.</title>
        <authorList>
            <person name="Lee S.D."/>
        </authorList>
    </citation>
    <scope>NUCLEOTIDE SEQUENCE</scope>
    <source>
        <strain evidence="3">BWB3-3</strain>
    </source>
</reference>